<evidence type="ECO:0000313" key="2">
    <source>
        <dbReference type="EMBL" id="RZF47667.1"/>
    </source>
</evidence>
<proteinExistence type="predicted"/>
<accession>A0A482XQ52</accession>
<organism evidence="2 3">
    <name type="scientific">Laodelphax striatellus</name>
    <name type="common">Small brown planthopper</name>
    <name type="synonym">Delphax striatella</name>
    <dbReference type="NCBI Taxonomy" id="195883"/>
    <lineage>
        <taxon>Eukaryota</taxon>
        <taxon>Metazoa</taxon>
        <taxon>Ecdysozoa</taxon>
        <taxon>Arthropoda</taxon>
        <taxon>Hexapoda</taxon>
        <taxon>Insecta</taxon>
        <taxon>Pterygota</taxon>
        <taxon>Neoptera</taxon>
        <taxon>Paraneoptera</taxon>
        <taxon>Hemiptera</taxon>
        <taxon>Auchenorrhyncha</taxon>
        <taxon>Fulgoroidea</taxon>
        <taxon>Delphacidae</taxon>
        <taxon>Criomorphinae</taxon>
        <taxon>Laodelphax</taxon>
    </lineage>
</organism>
<keyword evidence="3" id="KW-1185">Reference proteome</keyword>
<dbReference type="Proteomes" id="UP000291343">
    <property type="component" value="Unassembled WGS sequence"/>
</dbReference>
<comment type="caution">
    <text evidence="2">The sequence shown here is derived from an EMBL/GenBank/DDBJ whole genome shotgun (WGS) entry which is preliminary data.</text>
</comment>
<name>A0A482XQ52_LAOST</name>
<protein>
    <submittedName>
        <fullName evidence="2">Uncharacterized protein</fullName>
    </submittedName>
</protein>
<evidence type="ECO:0000256" key="1">
    <source>
        <dbReference type="SAM" id="MobiDB-lite"/>
    </source>
</evidence>
<feature type="region of interest" description="Disordered" evidence="1">
    <location>
        <begin position="76"/>
        <end position="121"/>
    </location>
</feature>
<dbReference type="InParanoid" id="A0A482XQ52"/>
<evidence type="ECO:0000313" key="3">
    <source>
        <dbReference type="Proteomes" id="UP000291343"/>
    </source>
</evidence>
<dbReference type="AlphaFoldDB" id="A0A482XQ52"/>
<reference evidence="2 3" key="1">
    <citation type="journal article" date="2017" name="Gigascience">
        <title>Genome sequence of the small brown planthopper, Laodelphax striatellus.</title>
        <authorList>
            <person name="Zhu J."/>
            <person name="Jiang F."/>
            <person name="Wang X."/>
            <person name="Yang P."/>
            <person name="Bao Y."/>
            <person name="Zhao W."/>
            <person name="Wang W."/>
            <person name="Lu H."/>
            <person name="Wang Q."/>
            <person name="Cui N."/>
            <person name="Li J."/>
            <person name="Chen X."/>
            <person name="Luo L."/>
            <person name="Yu J."/>
            <person name="Kang L."/>
            <person name="Cui F."/>
        </authorList>
    </citation>
    <scope>NUCLEOTIDE SEQUENCE [LARGE SCALE GENOMIC DNA]</scope>
    <source>
        <strain evidence="2">Lst14</strain>
    </source>
</reference>
<feature type="compositionally biased region" description="Pro residues" evidence="1">
    <location>
        <begin position="110"/>
        <end position="121"/>
    </location>
</feature>
<dbReference type="EMBL" id="QKKF02003521">
    <property type="protein sequence ID" value="RZF47667.1"/>
    <property type="molecule type" value="Genomic_DNA"/>
</dbReference>
<sequence>MCRALAASATVSRRRVLVASAVVTPVSAECLPPPQPLSRRRVLVASAKDLPSPSPSARQGERPLLEIAVIPLSANTKKQHVAVQEEDWRPESYSSACRKRRVRQQARESPQPPFSAPPHSP</sequence>
<gene>
    <name evidence="2" type="ORF">LSTR_LSTR012132</name>
</gene>